<proteinExistence type="predicted"/>
<reference evidence="1 3" key="1">
    <citation type="journal article" date="2017" name="Nature">
        <title>The sunflower genome provides insights into oil metabolism, flowering and Asterid evolution.</title>
        <authorList>
            <person name="Badouin H."/>
            <person name="Gouzy J."/>
            <person name="Grassa C.J."/>
            <person name="Murat F."/>
            <person name="Staton S.E."/>
            <person name="Cottret L."/>
            <person name="Lelandais-Briere C."/>
            <person name="Owens G.L."/>
            <person name="Carrere S."/>
            <person name="Mayjonade B."/>
            <person name="Legrand L."/>
            <person name="Gill N."/>
            <person name="Kane N.C."/>
            <person name="Bowers J.E."/>
            <person name="Hubner S."/>
            <person name="Bellec A."/>
            <person name="Berard A."/>
            <person name="Berges H."/>
            <person name="Blanchet N."/>
            <person name="Boniface M.C."/>
            <person name="Brunel D."/>
            <person name="Catrice O."/>
            <person name="Chaidir N."/>
            <person name="Claudel C."/>
            <person name="Donnadieu C."/>
            <person name="Faraut T."/>
            <person name="Fievet G."/>
            <person name="Helmstetter N."/>
            <person name="King M."/>
            <person name="Knapp S.J."/>
            <person name="Lai Z."/>
            <person name="Le Paslier M.C."/>
            <person name="Lippi Y."/>
            <person name="Lorenzon L."/>
            <person name="Mandel J.R."/>
            <person name="Marage G."/>
            <person name="Marchand G."/>
            <person name="Marquand E."/>
            <person name="Bret-Mestries E."/>
            <person name="Morien E."/>
            <person name="Nambeesan S."/>
            <person name="Nguyen T."/>
            <person name="Pegot-Espagnet P."/>
            <person name="Pouilly N."/>
            <person name="Raftis F."/>
            <person name="Sallet E."/>
            <person name="Schiex T."/>
            <person name="Thomas J."/>
            <person name="Vandecasteele C."/>
            <person name="Vares D."/>
            <person name="Vear F."/>
            <person name="Vautrin S."/>
            <person name="Crespi M."/>
            <person name="Mangin B."/>
            <person name="Burke J.M."/>
            <person name="Salse J."/>
            <person name="Munos S."/>
            <person name="Vincourt P."/>
            <person name="Rieseberg L.H."/>
            <person name="Langlade N.B."/>
        </authorList>
    </citation>
    <scope>NUCLEOTIDE SEQUENCE [LARGE SCALE GENOMIC DNA]</scope>
    <source>
        <strain evidence="3">cv. SF193</strain>
        <tissue evidence="1">Leaves</tissue>
    </source>
</reference>
<gene>
    <name evidence="2" type="ORF">HannXRQ_Chr04g0110721</name>
    <name evidence="1" type="ORF">HanXRQr2_Chr04g0169231</name>
</gene>
<name>A0A251UYF7_HELAN</name>
<accession>A0A251UYF7</accession>
<keyword evidence="3" id="KW-1185">Reference proteome</keyword>
<dbReference type="Proteomes" id="UP000215914">
    <property type="component" value="Chromosome 4"/>
</dbReference>
<protein>
    <submittedName>
        <fullName evidence="2">Uncharacterized protein</fullName>
    </submittedName>
</protein>
<reference evidence="2" key="2">
    <citation type="submission" date="2017-02" db="EMBL/GenBank/DDBJ databases">
        <title>Sunflower complete genome.</title>
        <authorList>
            <person name="Langlade N."/>
            <person name="Munos S."/>
        </authorList>
    </citation>
    <scope>NUCLEOTIDE SEQUENCE [LARGE SCALE GENOMIC DNA]</scope>
    <source>
        <tissue evidence="2">Leaves</tissue>
    </source>
</reference>
<dbReference type="AlphaFoldDB" id="A0A251UYF7"/>
<evidence type="ECO:0000313" key="2">
    <source>
        <dbReference type="EMBL" id="OTG28388.1"/>
    </source>
</evidence>
<dbReference type="EMBL" id="CM007893">
    <property type="protein sequence ID" value="OTG28388.1"/>
    <property type="molecule type" value="Genomic_DNA"/>
</dbReference>
<reference evidence="1" key="3">
    <citation type="submission" date="2020-06" db="EMBL/GenBank/DDBJ databases">
        <title>Helianthus annuus Genome sequencing and assembly Release 2.</title>
        <authorList>
            <person name="Gouzy J."/>
            <person name="Langlade N."/>
            <person name="Munos S."/>
        </authorList>
    </citation>
    <scope>NUCLEOTIDE SEQUENCE</scope>
    <source>
        <tissue evidence="1">Leaves</tissue>
    </source>
</reference>
<evidence type="ECO:0000313" key="3">
    <source>
        <dbReference type="Proteomes" id="UP000215914"/>
    </source>
</evidence>
<evidence type="ECO:0000313" key="1">
    <source>
        <dbReference type="EMBL" id="KAF5810422.1"/>
    </source>
</evidence>
<sequence>MQSKLFPNQIHEILVLLQRSCFLLPSSTKNNLITTNKAKKNYPVRHLIYASTTTTTVTNFISSEAPPSLHLCNLLPSSLISPFKTCWHRSLIVDSFKG</sequence>
<dbReference type="InParanoid" id="A0A251UYF7"/>
<dbReference type="Gramene" id="mRNA:HanXRQr2_Chr04g0169231">
    <property type="protein sequence ID" value="CDS:HanXRQr2_Chr04g0169231.1"/>
    <property type="gene ID" value="HanXRQr2_Chr04g0169231"/>
</dbReference>
<dbReference type="EMBL" id="MNCJ02000319">
    <property type="protein sequence ID" value="KAF5810422.1"/>
    <property type="molecule type" value="Genomic_DNA"/>
</dbReference>
<organism evidence="2 3">
    <name type="scientific">Helianthus annuus</name>
    <name type="common">Common sunflower</name>
    <dbReference type="NCBI Taxonomy" id="4232"/>
    <lineage>
        <taxon>Eukaryota</taxon>
        <taxon>Viridiplantae</taxon>
        <taxon>Streptophyta</taxon>
        <taxon>Embryophyta</taxon>
        <taxon>Tracheophyta</taxon>
        <taxon>Spermatophyta</taxon>
        <taxon>Magnoliopsida</taxon>
        <taxon>eudicotyledons</taxon>
        <taxon>Gunneridae</taxon>
        <taxon>Pentapetalae</taxon>
        <taxon>asterids</taxon>
        <taxon>campanulids</taxon>
        <taxon>Asterales</taxon>
        <taxon>Asteraceae</taxon>
        <taxon>Asteroideae</taxon>
        <taxon>Heliantheae alliance</taxon>
        <taxon>Heliantheae</taxon>
        <taxon>Helianthus</taxon>
    </lineage>
</organism>